<evidence type="ECO:0000313" key="5">
    <source>
        <dbReference type="EMBL" id="MWG33039.1"/>
    </source>
</evidence>
<keyword evidence="1" id="KW-0805">Transcription regulation</keyword>
<dbReference type="Pfam" id="PF15915">
    <property type="entry name" value="BAT"/>
    <property type="match status" value="1"/>
</dbReference>
<dbReference type="RefSeq" id="WP_158202762.1">
    <property type="nucleotide sequence ID" value="NZ_WSZK01000001.1"/>
</dbReference>
<organism evidence="5 6">
    <name type="scientific">Halomarina oriensis</name>
    <dbReference type="NCBI Taxonomy" id="671145"/>
    <lineage>
        <taxon>Archaea</taxon>
        <taxon>Methanobacteriati</taxon>
        <taxon>Methanobacteriota</taxon>
        <taxon>Stenosarchaea group</taxon>
        <taxon>Halobacteria</taxon>
        <taxon>Halobacteriales</taxon>
        <taxon>Natronomonadaceae</taxon>
        <taxon>Halomarina</taxon>
    </lineage>
</organism>
<dbReference type="EMBL" id="WSZK01000001">
    <property type="protein sequence ID" value="MWG33039.1"/>
    <property type="molecule type" value="Genomic_DNA"/>
</dbReference>
<keyword evidence="6" id="KW-1185">Reference proteome</keyword>
<proteinExistence type="predicted"/>
<accession>A0A6B0GHY6</accession>
<keyword evidence="5" id="KW-0238">DNA-binding</keyword>
<reference evidence="5 6" key="1">
    <citation type="submission" date="2019-12" db="EMBL/GenBank/DDBJ databases">
        <title>Halocatena pleomorpha gen. nov. sp. nov., an extremely halophilic archaeon of family Halobacteriaceae isolated from saltpan soil.</title>
        <authorList>
            <person name="Pal Y."/>
            <person name="Verma A."/>
            <person name="Krishnamurthi S."/>
            <person name="Kumar P."/>
        </authorList>
    </citation>
    <scope>NUCLEOTIDE SEQUENCE [LARGE SCALE GENOMIC DNA]</scope>
    <source>
        <strain evidence="5 6">JCM 16495</strain>
    </source>
</reference>
<feature type="domain" description="Bacterioopsin transcriptional activator GAF and HTH associated" evidence="4">
    <location>
        <begin position="7"/>
        <end position="148"/>
    </location>
</feature>
<protein>
    <submittedName>
        <fullName evidence="5">DNA-binding protein</fullName>
    </submittedName>
</protein>
<dbReference type="AlphaFoldDB" id="A0A6B0GHY6"/>
<evidence type="ECO:0000259" key="3">
    <source>
        <dbReference type="Pfam" id="PF04967"/>
    </source>
</evidence>
<gene>
    <name evidence="5" type="ORF">GQS65_00795</name>
</gene>
<sequence length="219" mass="23404">MATIATFSVPARSLALSGALTALPSASFVCESTVVSGSGTTTPLLRVTGASREAVEDALAADASVEAVTCLADHSTEFLYRVEWGPEFDFFARVLPGSTGSVLSARASGSDWSIRVLYPGRDALSTAHETCLDHGIDVEVETVRDLDPDRPERFGITNEQREALLAACEHGYFDIPRRTGLRELATDIGISHQALSERLRRGHDTLITETLADGDSAPL</sequence>
<dbReference type="PANTHER" id="PTHR34236:SF1">
    <property type="entry name" value="DIMETHYL SULFOXIDE REDUCTASE TRANSCRIPTIONAL ACTIVATOR"/>
    <property type="match status" value="1"/>
</dbReference>
<evidence type="ECO:0000256" key="2">
    <source>
        <dbReference type="ARBA" id="ARBA00023163"/>
    </source>
</evidence>
<name>A0A6B0GHY6_9EURY</name>
<dbReference type="OrthoDB" id="156233at2157"/>
<comment type="caution">
    <text evidence="5">The sequence shown here is derived from an EMBL/GenBank/DDBJ whole genome shotgun (WGS) entry which is preliminary data.</text>
</comment>
<keyword evidence="2" id="KW-0804">Transcription</keyword>
<feature type="domain" description="HTH bat-type" evidence="3">
    <location>
        <begin position="156"/>
        <end position="207"/>
    </location>
</feature>
<dbReference type="GO" id="GO:0003677">
    <property type="term" value="F:DNA binding"/>
    <property type="evidence" value="ECO:0007669"/>
    <property type="project" value="UniProtKB-KW"/>
</dbReference>
<dbReference type="Pfam" id="PF04967">
    <property type="entry name" value="HTH_10"/>
    <property type="match status" value="1"/>
</dbReference>
<evidence type="ECO:0000313" key="6">
    <source>
        <dbReference type="Proteomes" id="UP000451471"/>
    </source>
</evidence>
<dbReference type="InterPro" id="IPR031803">
    <property type="entry name" value="BAT_GAF/HTH-assoc"/>
</dbReference>
<evidence type="ECO:0000259" key="4">
    <source>
        <dbReference type="Pfam" id="PF15915"/>
    </source>
</evidence>
<dbReference type="InterPro" id="IPR007050">
    <property type="entry name" value="HTH_bacterioopsin"/>
</dbReference>
<evidence type="ECO:0000256" key="1">
    <source>
        <dbReference type="ARBA" id="ARBA00023015"/>
    </source>
</evidence>
<dbReference type="PANTHER" id="PTHR34236">
    <property type="entry name" value="DIMETHYL SULFOXIDE REDUCTASE TRANSCRIPTIONAL ACTIVATOR"/>
    <property type="match status" value="1"/>
</dbReference>
<dbReference type="Proteomes" id="UP000451471">
    <property type="component" value="Unassembled WGS sequence"/>
</dbReference>